<proteinExistence type="predicted"/>
<protein>
    <submittedName>
        <fullName evidence="1">DUF3182 family protein</fullName>
    </submittedName>
</protein>
<organism evidence="1 2">
    <name type="scientific">Noviherbaspirillum saxi</name>
    <dbReference type="NCBI Taxonomy" id="2320863"/>
    <lineage>
        <taxon>Bacteria</taxon>
        <taxon>Pseudomonadati</taxon>
        <taxon>Pseudomonadota</taxon>
        <taxon>Betaproteobacteria</taxon>
        <taxon>Burkholderiales</taxon>
        <taxon>Oxalobacteraceae</taxon>
        <taxon>Noviherbaspirillum</taxon>
    </lineage>
</organism>
<dbReference type="AlphaFoldDB" id="A0A3A3G536"/>
<comment type="caution">
    <text evidence="1">The sequence shown here is derived from an EMBL/GenBank/DDBJ whole genome shotgun (WGS) entry which is preliminary data.</text>
</comment>
<keyword evidence="2" id="KW-1185">Reference proteome</keyword>
<dbReference type="Pfam" id="PF11379">
    <property type="entry name" value="DUF3182"/>
    <property type="match status" value="1"/>
</dbReference>
<name>A0A3A3G536_9BURK</name>
<gene>
    <name evidence="1" type="ORF">D3871_17860</name>
</gene>
<reference evidence="2" key="1">
    <citation type="submission" date="2018-09" db="EMBL/GenBank/DDBJ databases">
        <authorList>
            <person name="Zhu H."/>
        </authorList>
    </citation>
    <scope>NUCLEOTIDE SEQUENCE [LARGE SCALE GENOMIC DNA]</scope>
    <source>
        <strain evidence="2">K1R23-30</strain>
    </source>
</reference>
<evidence type="ECO:0000313" key="2">
    <source>
        <dbReference type="Proteomes" id="UP000265955"/>
    </source>
</evidence>
<evidence type="ECO:0000313" key="1">
    <source>
        <dbReference type="EMBL" id="RJF95300.1"/>
    </source>
</evidence>
<accession>A0A3A3G536</accession>
<dbReference type="EMBL" id="QYUO01000002">
    <property type="protein sequence ID" value="RJF95300.1"/>
    <property type="molecule type" value="Genomic_DNA"/>
</dbReference>
<sequence>MRCKAREGVIASYGDAEQRCSAPVRREPNREIISCTFLIDHPLNKGGSMEKMLAAVEGTNVVHTENAHCANAATVVILPEKLVGTCAAHELAAHTEIARRLAVLKGCEFAGEFEANYQYENGLYFVPSDTLVGLDYAAELRIRNDEDLFGGVVPHAFVATKTITHALPGPYSAAPDGWAPSMARKVQEVVLPGYSVFNLHDARDAGTRLSQQGAVRVKKASGVGGLGQWVVSTAHELDDLLYSLESEDLLRGGVVLECNLSEVSTLSVGQVKVAGMVATYYGVQRLTSNNRGEEVYGGSTLTVARGGFDALLQLQLDSELHTAISQARTYHAAALSCFPPMFASRCNYDIAQGVDASGQWRSGVLEQSWRVGGASGAEIAALEAFHADPGLSVARASTVELYGPQIELPHDAVIYFQGSDDNVGPITKYVTLEAYAHP</sequence>
<dbReference type="InterPro" id="IPR021519">
    <property type="entry name" value="DUF3182"/>
</dbReference>
<dbReference type="Proteomes" id="UP000265955">
    <property type="component" value="Unassembled WGS sequence"/>
</dbReference>